<proteinExistence type="predicted"/>
<dbReference type="Proteomes" id="UP001500483">
    <property type="component" value="Unassembled WGS sequence"/>
</dbReference>
<protein>
    <submittedName>
        <fullName evidence="1">Uncharacterized protein</fullName>
    </submittedName>
</protein>
<comment type="caution">
    <text evidence="1">The sequence shown here is derived from an EMBL/GenBank/DDBJ whole genome shotgun (WGS) entry which is preliminary data.</text>
</comment>
<evidence type="ECO:0000313" key="1">
    <source>
        <dbReference type="EMBL" id="GAA3361978.1"/>
    </source>
</evidence>
<reference evidence="2" key="1">
    <citation type="journal article" date="2019" name="Int. J. Syst. Evol. Microbiol.">
        <title>The Global Catalogue of Microorganisms (GCM) 10K type strain sequencing project: providing services to taxonomists for standard genome sequencing and annotation.</title>
        <authorList>
            <consortium name="The Broad Institute Genomics Platform"/>
            <consortium name="The Broad Institute Genome Sequencing Center for Infectious Disease"/>
            <person name="Wu L."/>
            <person name="Ma J."/>
        </authorList>
    </citation>
    <scope>NUCLEOTIDE SEQUENCE [LARGE SCALE GENOMIC DNA]</scope>
    <source>
        <strain evidence="2">JCM 9687</strain>
    </source>
</reference>
<organism evidence="1 2">
    <name type="scientific">Saccharopolyspora gregorii</name>
    <dbReference type="NCBI Taxonomy" id="33914"/>
    <lineage>
        <taxon>Bacteria</taxon>
        <taxon>Bacillati</taxon>
        <taxon>Actinomycetota</taxon>
        <taxon>Actinomycetes</taxon>
        <taxon>Pseudonocardiales</taxon>
        <taxon>Pseudonocardiaceae</taxon>
        <taxon>Saccharopolyspora</taxon>
    </lineage>
</organism>
<dbReference type="EMBL" id="BAAAYK010000038">
    <property type="protein sequence ID" value="GAA3361978.1"/>
    <property type="molecule type" value="Genomic_DNA"/>
</dbReference>
<sequence>MAYDEVGAKAYHVEKLFTHSLPGNMRQQLAVILTELHTLAGWQALDLGKAQKSWQHYERAKHAAREVGTESYEIHTAAEQAFVPLDVGETSMAVDLLHDTRRKVRPTCPPLLRSWLAAAHGEALATHDQRSESLSAFDDAAEVLPREPADPTSPYVVLDSVHLTRWRGHALARFADPAAVDVLARALDKLDMTFTRAETALRVDFATALAAHGETDAARSEATRARQLATSIGSVRQHRRVYRLRRL</sequence>
<gene>
    <name evidence="1" type="ORF">GCM10020366_48080</name>
</gene>
<evidence type="ECO:0000313" key="2">
    <source>
        <dbReference type="Proteomes" id="UP001500483"/>
    </source>
</evidence>
<keyword evidence="2" id="KW-1185">Reference proteome</keyword>
<name>A0ABP6RWF9_9PSEU</name>
<accession>A0ABP6RWF9</accession>
<dbReference type="RefSeq" id="WP_344929579.1">
    <property type="nucleotide sequence ID" value="NZ_BAAAYK010000038.1"/>
</dbReference>